<dbReference type="AlphaFoldDB" id="A0A0F8WZ26"/>
<name>A0A0F8WZ26_9ZZZZ</name>
<protein>
    <submittedName>
        <fullName evidence="2">Uncharacterized protein</fullName>
    </submittedName>
</protein>
<accession>A0A0F8WZ26</accession>
<dbReference type="EMBL" id="LAZR01066357">
    <property type="protein sequence ID" value="KKK53730.1"/>
    <property type="molecule type" value="Genomic_DNA"/>
</dbReference>
<keyword evidence="1" id="KW-0472">Membrane</keyword>
<evidence type="ECO:0000256" key="1">
    <source>
        <dbReference type="SAM" id="Phobius"/>
    </source>
</evidence>
<gene>
    <name evidence="2" type="ORF">LCGC14_3091860</name>
</gene>
<proteinExistence type="predicted"/>
<organism evidence="2">
    <name type="scientific">marine sediment metagenome</name>
    <dbReference type="NCBI Taxonomy" id="412755"/>
    <lineage>
        <taxon>unclassified sequences</taxon>
        <taxon>metagenomes</taxon>
        <taxon>ecological metagenomes</taxon>
    </lineage>
</organism>
<evidence type="ECO:0000313" key="2">
    <source>
        <dbReference type="EMBL" id="KKK53730.1"/>
    </source>
</evidence>
<sequence>TLTSLFVVNLTMYMYILIVLGILRHREISIERTAPFILFGQSSISKGRSAHRAHRLSGRKSRRIALVGQAVSLALVTDETLSTLSVPVSAAVDEVNQSVVYV</sequence>
<keyword evidence="1" id="KW-1133">Transmembrane helix</keyword>
<comment type="caution">
    <text evidence="2">The sequence shown here is derived from an EMBL/GenBank/DDBJ whole genome shotgun (WGS) entry which is preliminary data.</text>
</comment>
<keyword evidence="1" id="KW-0812">Transmembrane</keyword>
<reference evidence="2" key="1">
    <citation type="journal article" date="2015" name="Nature">
        <title>Complex archaea that bridge the gap between prokaryotes and eukaryotes.</title>
        <authorList>
            <person name="Spang A."/>
            <person name="Saw J.H."/>
            <person name="Jorgensen S.L."/>
            <person name="Zaremba-Niedzwiedzka K."/>
            <person name="Martijn J."/>
            <person name="Lind A.E."/>
            <person name="van Eijk R."/>
            <person name="Schleper C."/>
            <person name="Guy L."/>
            <person name="Ettema T.J."/>
        </authorList>
    </citation>
    <scope>NUCLEOTIDE SEQUENCE</scope>
</reference>
<feature type="transmembrane region" description="Helical" evidence="1">
    <location>
        <begin position="6"/>
        <end position="23"/>
    </location>
</feature>
<feature type="non-terminal residue" evidence="2">
    <location>
        <position position="1"/>
    </location>
</feature>